<gene>
    <name evidence="1" type="ORF">SDC9_95491</name>
</gene>
<dbReference type="EMBL" id="VSSQ01012242">
    <property type="protein sequence ID" value="MPM48764.1"/>
    <property type="molecule type" value="Genomic_DNA"/>
</dbReference>
<reference evidence="1" key="1">
    <citation type="submission" date="2019-08" db="EMBL/GenBank/DDBJ databases">
        <authorList>
            <person name="Kucharzyk K."/>
            <person name="Murdoch R.W."/>
            <person name="Higgins S."/>
            <person name="Loffler F."/>
        </authorList>
    </citation>
    <scope>NUCLEOTIDE SEQUENCE</scope>
</reference>
<organism evidence="1">
    <name type="scientific">bioreactor metagenome</name>
    <dbReference type="NCBI Taxonomy" id="1076179"/>
    <lineage>
        <taxon>unclassified sequences</taxon>
        <taxon>metagenomes</taxon>
        <taxon>ecological metagenomes</taxon>
    </lineage>
</organism>
<name>A0A645AGJ8_9ZZZZ</name>
<dbReference type="SUPFAM" id="SSF53474">
    <property type="entry name" value="alpha/beta-Hydrolases"/>
    <property type="match status" value="1"/>
</dbReference>
<sequence length="109" mass="11901">MATAEKDGHVVYTTKYGQVQELSKAFFNDLTTIDPLAKASSFKGKAMVIYGQDDNTVDPAISQKAAVAFNAKVLDVTGDTHSYSFYSDKPQIRSAIVVNTVNLFLDAFK</sequence>
<accession>A0A645AGJ8</accession>
<dbReference type="InterPro" id="IPR029058">
    <property type="entry name" value="AB_hydrolase_fold"/>
</dbReference>
<dbReference type="AlphaFoldDB" id="A0A645AGJ8"/>
<evidence type="ECO:0000313" key="1">
    <source>
        <dbReference type="EMBL" id="MPM48764.1"/>
    </source>
</evidence>
<dbReference type="Gene3D" id="3.40.50.1820">
    <property type="entry name" value="alpha/beta hydrolase"/>
    <property type="match status" value="1"/>
</dbReference>
<proteinExistence type="predicted"/>
<evidence type="ECO:0008006" key="2">
    <source>
        <dbReference type="Google" id="ProtNLM"/>
    </source>
</evidence>
<comment type="caution">
    <text evidence="1">The sequence shown here is derived from an EMBL/GenBank/DDBJ whole genome shotgun (WGS) entry which is preliminary data.</text>
</comment>
<protein>
    <recommendedName>
        <fullName evidence="2">Peptidase S9 prolyl oligopeptidase catalytic domain-containing protein</fullName>
    </recommendedName>
</protein>